<dbReference type="InParanoid" id="A0A5C3PWI1"/>
<evidence type="ECO:0000313" key="1">
    <source>
        <dbReference type="EMBL" id="TFK93872.1"/>
    </source>
</evidence>
<name>A0A5C3PWI1_9APHY</name>
<sequence>MPGQCLLPAASSAVLTPPEQSRSECETYSLHFSGLIRYLSEGSQDTHRIRHHRRGHLPCLCLWRQPQGSILTFLCYIFYRFWPQPMQPSCAGVFALQATHPMRPSPPDRSRSGLASRVSYICTSRPGRPVTLIRG</sequence>
<evidence type="ECO:0000313" key="2">
    <source>
        <dbReference type="Proteomes" id="UP000308197"/>
    </source>
</evidence>
<reference evidence="1 2" key="1">
    <citation type="journal article" date="2019" name="Nat. Ecol. Evol.">
        <title>Megaphylogeny resolves global patterns of mushroom evolution.</title>
        <authorList>
            <person name="Varga T."/>
            <person name="Krizsan K."/>
            <person name="Foldi C."/>
            <person name="Dima B."/>
            <person name="Sanchez-Garcia M."/>
            <person name="Sanchez-Ramirez S."/>
            <person name="Szollosi G.J."/>
            <person name="Szarkandi J.G."/>
            <person name="Papp V."/>
            <person name="Albert L."/>
            <person name="Andreopoulos W."/>
            <person name="Angelini C."/>
            <person name="Antonin V."/>
            <person name="Barry K.W."/>
            <person name="Bougher N.L."/>
            <person name="Buchanan P."/>
            <person name="Buyck B."/>
            <person name="Bense V."/>
            <person name="Catcheside P."/>
            <person name="Chovatia M."/>
            <person name="Cooper J."/>
            <person name="Damon W."/>
            <person name="Desjardin D."/>
            <person name="Finy P."/>
            <person name="Geml J."/>
            <person name="Haridas S."/>
            <person name="Hughes K."/>
            <person name="Justo A."/>
            <person name="Karasinski D."/>
            <person name="Kautmanova I."/>
            <person name="Kiss B."/>
            <person name="Kocsube S."/>
            <person name="Kotiranta H."/>
            <person name="LaButti K.M."/>
            <person name="Lechner B.E."/>
            <person name="Liimatainen K."/>
            <person name="Lipzen A."/>
            <person name="Lukacs Z."/>
            <person name="Mihaltcheva S."/>
            <person name="Morgado L.N."/>
            <person name="Niskanen T."/>
            <person name="Noordeloos M.E."/>
            <person name="Ohm R.A."/>
            <person name="Ortiz-Santana B."/>
            <person name="Ovrebo C."/>
            <person name="Racz N."/>
            <person name="Riley R."/>
            <person name="Savchenko A."/>
            <person name="Shiryaev A."/>
            <person name="Soop K."/>
            <person name="Spirin V."/>
            <person name="Szebenyi C."/>
            <person name="Tomsovsky M."/>
            <person name="Tulloss R.E."/>
            <person name="Uehling J."/>
            <person name="Grigoriev I.V."/>
            <person name="Vagvolgyi C."/>
            <person name="Papp T."/>
            <person name="Martin F.M."/>
            <person name="Miettinen O."/>
            <person name="Hibbett D.S."/>
            <person name="Nagy L.G."/>
        </authorList>
    </citation>
    <scope>NUCLEOTIDE SEQUENCE [LARGE SCALE GENOMIC DNA]</scope>
    <source>
        <strain evidence="1 2">HHB13444</strain>
    </source>
</reference>
<dbReference type="EMBL" id="ML210975">
    <property type="protein sequence ID" value="TFK93872.1"/>
    <property type="molecule type" value="Genomic_DNA"/>
</dbReference>
<keyword evidence="2" id="KW-1185">Reference proteome</keyword>
<protein>
    <submittedName>
        <fullName evidence="1">Uncharacterized protein</fullName>
    </submittedName>
</protein>
<dbReference type="AlphaFoldDB" id="A0A5C3PWI1"/>
<gene>
    <name evidence="1" type="ORF">K466DRAFT_47821</name>
</gene>
<organism evidence="1 2">
    <name type="scientific">Polyporus arcularius HHB13444</name>
    <dbReference type="NCBI Taxonomy" id="1314778"/>
    <lineage>
        <taxon>Eukaryota</taxon>
        <taxon>Fungi</taxon>
        <taxon>Dikarya</taxon>
        <taxon>Basidiomycota</taxon>
        <taxon>Agaricomycotina</taxon>
        <taxon>Agaricomycetes</taxon>
        <taxon>Polyporales</taxon>
        <taxon>Polyporaceae</taxon>
        <taxon>Polyporus</taxon>
    </lineage>
</organism>
<dbReference type="Proteomes" id="UP000308197">
    <property type="component" value="Unassembled WGS sequence"/>
</dbReference>
<accession>A0A5C3PWI1</accession>
<proteinExistence type="predicted"/>